<reference evidence="3 4" key="1">
    <citation type="submission" date="2015-09" db="EMBL/GenBank/DDBJ databases">
        <authorList>
            <consortium name="Pathogen Informatics"/>
        </authorList>
    </citation>
    <scope>NUCLEOTIDE SEQUENCE [LARGE SCALE GENOMIC DNA]</scope>
    <source>
        <strain evidence="3 4">2789STDY5834866</strain>
    </source>
</reference>
<protein>
    <submittedName>
        <fullName evidence="3">Phage minor structural protein, N-terminal region</fullName>
    </submittedName>
</protein>
<sequence>MEWFIISRDMHVLCNPSTDAEYSLPIDDSGVNYGQRITLANNVAIGTYDFKTFPDHEDSKYITEGNYIAFKDKYGKDRLYTIMSIEGDEKWDVHCEDIGLDLINEVAGAWNVSAEPVETTMNRCLHDTGWSIGVNEIADRKRATKYESRTDSHLARIGMIMNAFDAECEFVIEMNGAKVTKQVVNIYKSLGEDKVQQVFIDDIDLIALSRSGSIEDLCTCMICYGKEENGVRTTIESIEYDDGRYYSPKGHIRIYDREAHQKWSRYRAYDYTGQGEFDGYVNGAFEYETDSPQELFNRGLSELKQRNDKKVSYEAELYDLQADIGDTIRIADNRYQEKLYLSARVQEVQNHYTVNGEDTGKLANYLLMESKRTQDVEDMLKELQGKVVSIDHAEISYQIGESGTEPPDGEWSSEPVDAEAGKYLWTRTITYYTNSSRNTAYSIAKSGLNGEKGESGDKGDKGDTGPAGKGISSTEVTYQASTSGTSIHTGTWVTSIPSVAAGSYLWTRTIITYTDKTSTTSYAVGKMGNTGAAGKGIKSTSITYQAHSNGTTAPTGTWTDLVPTTSAEKPYLWSRTILTYTDNTTSTTYSVGSTPDGVLEEIRKVLRYDNTKIVLGQDGEPTSLELTNEGLTVKSDSENIISVTGENREVTSGYNPSGATFTRRYGKIVNADGTIISCGNTVAENDYEIAEMVQYTGADPLLSGREAGIDITVKIAGAYSGTNETATSKARISMHTIQNSRASIASEISSYADRIHFSGKEINFYPTVSFGINGESIGFKGKGIGLYPTEELELGIPVVTGNCNTLTKSCTWYLGNGSTNRPLDQNGWLISRSYSTDYCHQTYITNTGGIYRRMMRAGKWGIWQGGYANVKKLWSGTLSKGGSVTVANLSLFDTFILGTSSGTAMLIGTRYYDQYQNRGTTVLFTAGHDDGTTSYLYKATTSMSGTTFKLTSCSVHTLDPTGCGGHAATVKSLYGVM</sequence>
<evidence type="ECO:0000256" key="1">
    <source>
        <dbReference type="SAM" id="MobiDB-lite"/>
    </source>
</evidence>
<dbReference type="EMBL" id="CYZK01000003">
    <property type="protein sequence ID" value="CUN74532.1"/>
    <property type="molecule type" value="Genomic_DNA"/>
</dbReference>
<evidence type="ECO:0000313" key="3">
    <source>
        <dbReference type="EMBL" id="CUN74532.1"/>
    </source>
</evidence>
<dbReference type="Pfam" id="PF06605">
    <property type="entry name" value="Prophage_tail"/>
    <property type="match status" value="1"/>
</dbReference>
<proteinExistence type="predicted"/>
<dbReference type="InterPro" id="IPR010572">
    <property type="entry name" value="Tail_dom"/>
</dbReference>
<dbReference type="NCBIfam" id="TIGR01665">
    <property type="entry name" value="put_anti_recept"/>
    <property type="match status" value="1"/>
</dbReference>
<feature type="region of interest" description="Disordered" evidence="1">
    <location>
        <begin position="447"/>
        <end position="476"/>
    </location>
</feature>
<dbReference type="Proteomes" id="UP000095362">
    <property type="component" value="Unassembled WGS sequence"/>
</dbReference>
<feature type="compositionally biased region" description="Basic and acidic residues" evidence="1">
    <location>
        <begin position="451"/>
        <end position="463"/>
    </location>
</feature>
<feature type="domain" description="Tail spike" evidence="2">
    <location>
        <begin position="113"/>
        <end position="350"/>
    </location>
</feature>
<dbReference type="AlphaFoldDB" id="A0A173ZDP8"/>
<accession>A0A173ZDP8</accession>
<dbReference type="CDD" id="cd19958">
    <property type="entry name" value="pyocin_knob"/>
    <property type="match status" value="1"/>
</dbReference>
<gene>
    <name evidence="3" type="ORF">ERS852481_00751</name>
</gene>
<organism evidence="3 4">
    <name type="scientific">Coprococcus comes</name>
    <dbReference type="NCBI Taxonomy" id="410072"/>
    <lineage>
        <taxon>Bacteria</taxon>
        <taxon>Bacillati</taxon>
        <taxon>Bacillota</taxon>
        <taxon>Clostridia</taxon>
        <taxon>Lachnospirales</taxon>
        <taxon>Lachnospiraceae</taxon>
        <taxon>Coprococcus</taxon>
    </lineage>
</organism>
<dbReference type="InterPro" id="IPR007119">
    <property type="entry name" value="Phage_tail_spike_N"/>
</dbReference>
<evidence type="ECO:0000259" key="2">
    <source>
        <dbReference type="Pfam" id="PF06605"/>
    </source>
</evidence>
<evidence type="ECO:0000313" key="4">
    <source>
        <dbReference type="Proteomes" id="UP000095362"/>
    </source>
</evidence>
<dbReference type="RefSeq" id="WP_055260682.1">
    <property type="nucleotide sequence ID" value="NZ_CYZK01000003.1"/>
</dbReference>
<name>A0A173ZDP8_9FIRM</name>